<evidence type="ECO:0000313" key="2">
    <source>
        <dbReference type="Proteomes" id="UP001315278"/>
    </source>
</evidence>
<sequence length="375" mass="41894">MLNKLDDFPIHQTPEPIAHPATSDRNVYDRTWFNGYAADGSYYFGIGMAIYPHRGILDCAFSTVRPGERQHCFYGSRRAPMERTDMQVGPFRIEVIEPMKRARIVLEDNDSGIACCLTFSARTAAIQEARQTLWTGARRTMDATRFDQFGRWSGWVKTPDGEFKVHETLCHGVKDRSWGVRGVGERESGGAPRTPGGICFLWAPLFWEDHITHAIFFDGQEGEALVREGIVAPLYASEAEVPGVEDGKDRRMATARHRVKYVPGTRLASSAEIDLVDIDGTVRTIQLEPILKFQMKGLGYGHPEWGQGMWKGEFATGHESFDPHQLNPLEPWHLHTQQVVRASDGIRTGIGVLEQIVAGPYAPGGFTEFFDGAKG</sequence>
<evidence type="ECO:0000313" key="1">
    <source>
        <dbReference type="EMBL" id="MBR0799644.1"/>
    </source>
</evidence>
<protein>
    <submittedName>
        <fullName evidence="1">Uncharacterized protein</fullName>
    </submittedName>
</protein>
<accession>A0ABS5FSP1</accession>
<proteinExistence type="predicted"/>
<keyword evidence="2" id="KW-1185">Reference proteome</keyword>
<dbReference type="EMBL" id="JAFCJH010000041">
    <property type="protein sequence ID" value="MBR0799644.1"/>
    <property type="molecule type" value="Genomic_DNA"/>
</dbReference>
<reference evidence="2" key="1">
    <citation type="journal article" date="2021" name="ISME J.">
        <title>Evolutionary origin and ecological implication of a unique nif island in free-living Bradyrhizobium lineages.</title>
        <authorList>
            <person name="Tao J."/>
        </authorList>
    </citation>
    <scope>NUCLEOTIDE SEQUENCE [LARGE SCALE GENOMIC DNA]</scope>
    <source>
        <strain evidence="2">SZCCT0434</strain>
    </source>
</reference>
<organism evidence="1 2">
    <name type="scientific">Bradyrhizobium jicamae</name>
    <dbReference type="NCBI Taxonomy" id="280332"/>
    <lineage>
        <taxon>Bacteria</taxon>
        <taxon>Pseudomonadati</taxon>
        <taxon>Pseudomonadota</taxon>
        <taxon>Alphaproteobacteria</taxon>
        <taxon>Hyphomicrobiales</taxon>
        <taxon>Nitrobacteraceae</taxon>
        <taxon>Bradyrhizobium</taxon>
    </lineage>
</organism>
<comment type="caution">
    <text evidence="1">The sequence shown here is derived from an EMBL/GenBank/DDBJ whole genome shotgun (WGS) entry which is preliminary data.</text>
</comment>
<dbReference type="RefSeq" id="WP_212494383.1">
    <property type="nucleotide sequence ID" value="NZ_JAFCJH010000041.1"/>
</dbReference>
<gene>
    <name evidence="1" type="ORF">JQ615_30160</name>
</gene>
<dbReference type="Proteomes" id="UP001315278">
    <property type="component" value="Unassembled WGS sequence"/>
</dbReference>
<name>A0ABS5FSP1_9BRAD</name>